<proteinExistence type="predicted"/>
<sequence>MFGGSWTLDLPRLEERWLPSKRTDDKITYSMAYQLVSPLNSYWGYFRKHQFVPAVKGKLLVPEKSGVFHGIADMDNKKIGYPTSVLLFCDGREWHFDDSGNFVAQVEEPSTVIYRRDSAHRVKRIEGWCGKDLYANIKIEYDKQGRMKSAAG</sequence>
<dbReference type="EMBL" id="BARU01044290">
    <property type="protein sequence ID" value="GAH76989.1"/>
    <property type="molecule type" value="Genomic_DNA"/>
</dbReference>
<name>X1JFA8_9ZZZZ</name>
<accession>X1JFA8</accession>
<comment type="caution">
    <text evidence="1">The sequence shown here is derived from an EMBL/GenBank/DDBJ whole genome shotgun (WGS) entry which is preliminary data.</text>
</comment>
<reference evidence="1" key="1">
    <citation type="journal article" date="2014" name="Front. Microbiol.">
        <title>High frequency of phylogenetically diverse reductive dehalogenase-homologous genes in deep subseafloor sedimentary metagenomes.</title>
        <authorList>
            <person name="Kawai M."/>
            <person name="Futagami T."/>
            <person name="Toyoda A."/>
            <person name="Takaki Y."/>
            <person name="Nishi S."/>
            <person name="Hori S."/>
            <person name="Arai W."/>
            <person name="Tsubouchi T."/>
            <person name="Morono Y."/>
            <person name="Uchiyama I."/>
            <person name="Ito T."/>
            <person name="Fujiyama A."/>
            <person name="Inagaki F."/>
            <person name="Takami H."/>
        </authorList>
    </citation>
    <scope>NUCLEOTIDE SEQUENCE</scope>
    <source>
        <strain evidence="1">Expedition CK06-06</strain>
    </source>
</reference>
<evidence type="ECO:0000313" key="1">
    <source>
        <dbReference type="EMBL" id="GAH76989.1"/>
    </source>
</evidence>
<gene>
    <name evidence="1" type="ORF">S03H2_67603</name>
</gene>
<organism evidence="1">
    <name type="scientific">marine sediment metagenome</name>
    <dbReference type="NCBI Taxonomy" id="412755"/>
    <lineage>
        <taxon>unclassified sequences</taxon>
        <taxon>metagenomes</taxon>
        <taxon>ecological metagenomes</taxon>
    </lineage>
</organism>
<feature type="non-terminal residue" evidence="1">
    <location>
        <position position="152"/>
    </location>
</feature>
<dbReference type="AlphaFoldDB" id="X1JFA8"/>
<protein>
    <submittedName>
        <fullName evidence="1">Uncharacterized protein</fullName>
    </submittedName>
</protein>